<evidence type="ECO:0000256" key="2">
    <source>
        <dbReference type="ARBA" id="ARBA00022475"/>
    </source>
</evidence>
<reference evidence="9 12" key="2">
    <citation type="submission" date="2020-04" db="EMBL/GenBank/DDBJ databases">
        <title>Draft genome of Methanobacterium subterraneum isolated from animal feces.</title>
        <authorList>
            <person name="Ouboter H.T."/>
            <person name="Berger S."/>
            <person name="Gungor E."/>
            <person name="Jetten M.S.M."/>
            <person name="Welte C.U."/>
        </authorList>
    </citation>
    <scope>NUCLEOTIDE SEQUENCE [LARGE SCALE GENOMIC DNA]</scope>
    <source>
        <strain evidence="9">HO_2020</strain>
    </source>
</reference>
<feature type="transmembrane region" description="Helical" evidence="6">
    <location>
        <begin position="241"/>
        <end position="261"/>
    </location>
</feature>
<comment type="subcellular location">
    <subcellularLocation>
        <location evidence="1">Cell membrane</location>
        <topology evidence="1">Multi-pass membrane protein</topology>
    </subcellularLocation>
</comment>
<evidence type="ECO:0000256" key="4">
    <source>
        <dbReference type="ARBA" id="ARBA00022989"/>
    </source>
</evidence>
<accession>A0A2H4V9A0</accession>
<dbReference type="GO" id="GO:0043190">
    <property type="term" value="C:ATP-binding cassette (ABC) transporter complex"/>
    <property type="evidence" value="ECO:0007669"/>
    <property type="project" value="InterPro"/>
</dbReference>
<dbReference type="AlphaFoldDB" id="A0A2H4V9A0"/>
<feature type="transmembrane region" description="Helical" evidence="6">
    <location>
        <begin position="70"/>
        <end position="87"/>
    </location>
</feature>
<dbReference type="InterPro" id="IPR003339">
    <property type="entry name" value="ABC/ECF_trnsptr_transmembrane"/>
</dbReference>
<evidence type="ECO:0000256" key="6">
    <source>
        <dbReference type="SAM" id="Phobius"/>
    </source>
</evidence>
<dbReference type="GeneID" id="35124079"/>
<dbReference type="Proteomes" id="UP000591058">
    <property type="component" value="Unassembled WGS sequence"/>
</dbReference>
<feature type="transmembrane region" description="Helical" evidence="6">
    <location>
        <begin position="107"/>
        <end position="128"/>
    </location>
</feature>
<dbReference type="EMBL" id="CP017766">
    <property type="protein sequence ID" value="AUB54660.1"/>
    <property type="molecule type" value="Genomic_DNA"/>
</dbReference>
<dbReference type="InterPro" id="IPR012809">
    <property type="entry name" value="ECF_CbiQ"/>
</dbReference>
<dbReference type="GO" id="GO:0006824">
    <property type="term" value="P:cobalt ion transport"/>
    <property type="evidence" value="ECO:0007669"/>
    <property type="project" value="InterPro"/>
</dbReference>
<dbReference type="Proteomes" id="UP000232806">
    <property type="component" value="Chromosome"/>
</dbReference>
<organism evidence="7 11">
    <name type="scientific">Methanobacterium subterraneum</name>
    <dbReference type="NCBI Taxonomy" id="59277"/>
    <lineage>
        <taxon>Archaea</taxon>
        <taxon>Methanobacteriati</taxon>
        <taxon>Methanobacteriota</taxon>
        <taxon>Methanomada group</taxon>
        <taxon>Methanobacteria</taxon>
        <taxon>Methanobacteriales</taxon>
        <taxon>Methanobacteriaceae</taxon>
        <taxon>Methanobacterium</taxon>
    </lineage>
</organism>
<dbReference type="RefSeq" id="WP_100904636.1">
    <property type="nucleotide sequence ID" value="NZ_CP017766.1"/>
</dbReference>
<keyword evidence="4 6" id="KW-1133">Transmembrane helix</keyword>
<dbReference type="EMBL" id="JABBYL010000011">
    <property type="protein sequence ID" value="NMO08899.1"/>
    <property type="molecule type" value="Genomic_DNA"/>
</dbReference>
<dbReference type="PANTHER" id="PTHR34857:SF2">
    <property type="entry name" value="SLL0384 PROTEIN"/>
    <property type="match status" value="1"/>
</dbReference>
<keyword evidence="10" id="KW-1185">Reference proteome</keyword>
<evidence type="ECO:0000313" key="12">
    <source>
        <dbReference type="Proteomes" id="UP000591058"/>
    </source>
</evidence>
<protein>
    <submittedName>
        <fullName evidence="7">Cobalt ECF transporter T component CbiQ</fullName>
    </submittedName>
</protein>
<keyword evidence="3 6" id="KW-0812">Transmembrane</keyword>
<gene>
    <name evidence="9" type="primary">cbiQ</name>
    <name evidence="7" type="ORF">BK007_00555</name>
    <name evidence="8" type="ORF">BK009_00790</name>
    <name evidence="9" type="ORF">HG719_03490</name>
</gene>
<evidence type="ECO:0000256" key="1">
    <source>
        <dbReference type="ARBA" id="ARBA00004651"/>
    </source>
</evidence>
<keyword evidence="2" id="KW-1003">Cell membrane</keyword>
<feature type="transmembrane region" description="Helical" evidence="6">
    <location>
        <begin position="26"/>
        <end position="58"/>
    </location>
</feature>
<evidence type="ECO:0000256" key="3">
    <source>
        <dbReference type="ARBA" id="ARBA00022692"/>
    </source>
</evidence>
<sequence length="262" mass="29788">MQGLAEIDREASKDSFMNSLDGRIKLISSLLIIIYAVSSTNLMILVIMEMYLLILISLSNVTPIYALKRIALIIPFGGFVALIQPFFQPGNVIWTGAFGLLHMTDYGLYFGALLLFRVTVSVTSIVFLSSSTSMQDLVASAQKLGVPHQLAMLLNLTVRYLFFFYDQLMNILNAQSTRCFDIFSKKTPYKWRLRKVGETITMMFLRAFEQGETVYLSMMCRGYSENTRIYRAKVKLDKKDFAFMGTTIFILLSLQLLTTMVL</sequence>
<dbReference type="NCBIfam" id="TIGR02454">
    <property type="entry name" value="ECF_T_CbiQ"/>
    <property type="match status" value="1"/>
</dbReference>
<dbReference type="EMBL" id="CP017768">
    <property type="protein sequence ID" value="AUB59342.1"/>
    <property type="molecule type" value="Genomic_DNA"/>
</dbReference>
<dbReference type="CDD" id="cd16914">
    <property type="entry name" value="EcfT"/>
    <property type="match status" value="1"/>
</dbReference>
<evidence type="ECO:0000313" key="9">
    <source>
        <dbReference type="EMBL" id="NMO08899.1"/>
    </source>
</evidence>
<proteinExistence type="predicted"/>
<dbReference type="OrthoDB" id="51610at2157"/>
<evidence type="ECO:0000313" key="10">
    <source>
        <dbReference type="Proteomes" id="UP000232631"/>
    </source>
</evidence>
<accession>A0A2H4VMN6</accession>
<dbReference type="InterPro" id="IPR051611">
    <property type="entry name" value="ECF_transporter_component"/>
</dbReference>
<dbReference type="Proteomes" id="UP000232631">
    <property type="component" value="Chromosome"/>
</dbReference>
<evidence type="ECO:0000256" key="5">
    <source>
        <dbReference type="ARBA" id="ARBA00023136"/>
    </source>
</evidence>
<reference evidence="10 11" key="1">
    <citation type="submission" date="2016-10" db="EMBL/GenBank/DDBJ databases">
        <title>Comparative genomics between deep and shallow subseafloor isolates.</title>
        <authorList>
            <person name="Ishii S."/>
            <person name="Miller J.R."/>
            <person name="Sutton G."/>
            <person name="Suzuki S."/>
            <person name="Methe B."/>
            <person name="Inagaki F."/>
            <person name="Imachi H."/>
        </authorList>
    </citation>
    <scope>NUCLEOTIDE SEQUENCE [LARGE SCALE GENOMIC DNA]</scope>
    <source>
        <strain evidence="8 10">A8p</strain>
        <strain evidence="7 11">MO-MB1</strain>
    </source>
</reference>
<dbReference type="Pfam" id="PF02361">
    <property type="entry name" value="CbiQ"/>
    <property type="match status" value="1"/>
</dbReference>
<dbReference type="KEGG" id="msub:BK009_00790"/>
<evidence type="ECO:0000313" key="7">
    <source>
        <dbReference type="EMBL" id="AUB54660.1"/>
    </source>
</evidence>
<keyword evidence="5 6" id="KW-0472">Membrane</keyword>
<name>A0A2H4V9A0_9EURY</name>
<evidence type="ECO:0000313" key="8">
    <source>
        <dbReference type="EMBL" id="AUB59342.1"/>
    </source>
</evidence>
<dbReference type="PANTHER" id="PTHR34857">
    <property type="entry name" value="SLL0384 PROTEIN"/>
    <property type="match status" value="1"/>
</dbReference>
<evidence type="ECO:0000313" key="11">
    <source>
        <dbReference type="Proteomes" id="UP000232806"/>
    </source>
</evidence>